<dbReference type="PANTHER" id="PTHR13318">
    <property type="entry name" value="PARTNER OF PAIRED, ISOFORM B-RELATED"/>
    <property type="match status" value="1"/>
</dbReference>
<dbReference type="Proteomes" id="UP001652660">
    <property type="component" value="Chromosome 6e"/>
</dbReference>
<comment type="pathway">
    <text evidence="2">Protein modification; protein ubiquitination.</text>
</comment>
<dbReference type="Pfam" id="PF00651">
    <property type="entry name" value="BTB"/>
    <property type="match status" value="1"/>
</dbReference>
<feature type="domain" description="BTB" evidence="3">
    <location>
        <begin position="41"/>
        <end position="109"/>
    </location>
</feature>
<keyword evidence="4" id="KW-1185">Reference proteome</keyword>
<sequence>MATNTGMDEDEEFVTLRCMEDDVEDDAEDVISISTAEIYKWDLTSILTHRIVQIKANRNRIIQMSSYFSGLLSGSFSESCLDLVSIHWNAQSFLSVLRFMFGYYVEITSDNFILLYEAALFFGVESLLLQCQLWLREVTSSKDPLTPKLQVDALIRVWKYGVEHANDLILHLCTSYLARNLKWAMLCDSFLDVPYQLLNTCIQHPELTIDSEKFLCDAILLWLAANIRKNAIEDGCTGMLRQIRCNCLPLWFLAVAFFLGKRRCCFFAEFADENIDAILQLAGHPSIDVGNICADCDLSCMQIRLTEFTKKVDLSGCPQIRPILLLSLLPPLYSRDIMERKKFKRPLLNLQYLNVDHLPTLTFEAVEEVDISNCPMLDLEDALKCFSKSFPSLRKLRAVNYVDFGTEKLIRLLARFPLLCNIDLTVDVSPLIPAKVSVVSSQPALSPLGSREFPNDDHCPWDASLSNMSRRQLSNITRLTLQGRSDIADSDLRKITKSCASLCYLNLNGCMSVTDSGISFVILNCILLRSILACDTYFGQESISALCSGVHNLEDHVEPQAKKPLHSFASKFHTLHIGGCMGVSEASLSELLSQTLMIKSVSLRETHLVDDALNRFPGCSLEMLDISETKVLALAHLIHRNPGLKCLKARGCKHLSLNFMDAEGREPSNLAYSSTELHSELGKSCQLEEIAVGWGFSFFSLESLKPAIRSLRTLVVGLGGSLGHDGLRLLPAFSPLLETLMIYFQVISDSLVINIMKTLRKLQVLALCYCFGQISSLSFQISMPNLRNLKLERVAAWMTNTDLIILTQNCPNLVDLSLLGCRLLNPESQDIISCGWPGLISLHLEDCGEVTAHGVSSLMNCRALEDLLLRHTGTGIPKNFIVLMASEMPMLRKMSLDICDARYGDFDIPDFSDRCFLSYVKIARCKLQRCSLDLHKLDIHKTPVHKETLLLVWDSKKLTRAVIKERL</sequence>
<evidence type="ECO:0000313" key="4">
    <source>
        <dbReference type="Proteomes" id="UP001652660"/>
    </source>
</evidence>
<dbReference type="RefSeq" id="XP_071910678.1">
    <property type="nucleotide sequence ID" value="XM_072054577.1"/>
</dbReference>
<dbReference type="Gene3D" id="1.25.40.420">
    <property type="match status" value="1"/>
</dbReference>
<dbReference type="SMART" id="SM00367">
    <property type="entry name" value="LRR_CC"/>
    <property type="match status" value="7"/>
</dbReference>
<dbReference type="Gene3D" id="3.30.710.10">
    <property type="entry name" value="Potassium Channel Kv1.1, Chain A"/>
    <property type="match status" value="1"/>
</dbReference>
<dbReference type="SUPFAM" id="SSF54695">
    <property type="entry name" value="POZ domain"/>
    <property type="match status" value="1"/>
</dbReference>
<reference evidence="5" key="1">
    <citation type="submission" date="2025-08" db="UniProtKB">
        <authorList>
            <consortium name="RefSeq"/>
        </authorList>
    </citation>
    <scope>IDENTIFICATION</scope>
    <source>
        <tissue evidence="5">Leaves</tissue>
    </source>
</reference>
<dbReference type="SMART" id="SM00875">
    <property type="entry name" value="BACK"/>
    <property type="match status" value="1"/>
</dbReference>
<dbReference type="PROSITE" id="PS50097">
    <property type="entry name" value="BTB"/>
    <property type="match status" value="1"/>
</dbReference>
<dbReference type="Pfam" id="PF07707">
    <property type="entry name" value="BACK"/>
    <property type="match status" value="1"/>
</dbReference>
<dbReference type="InterPro" id="IPR006553">
    <property type="entry name" value="Leu-rich_rpt_Cys-con_subtyp"/>
</dbReference>
<name>A0ABM4UTS2_COFAR</name>
<dbReference type="InterPro" id="IPR000210">
    <property type="entry name" value="BTB/POZ_dom"/>
</dbReference>
<dbReference type="PANTHER" id="PTHR13318:SF190">
    <property type="entry name" value="PARTNER OF PAIRED, ISOFORM B"/>
    <property type="match status" value="1"/>
</dbReference>
<accession>A0ABM4UTS2</accession>
<evidence type="ECO:0000313" key="5">
    <source>
        <dbReference type="RefSeq" id="XP_071910678.1"/>
    </source>
</evidence>
<organism evidence="4 5">
    <name type="scientific">Coffea arabica</name>
    <name type="common">Arabian coffee</name>
    <dbReference type="NCBI Taxonomy" id="13443"/>
    <lineage>
        <taxon>Eukaryota</taxon>
        <taxon>Viridiplantae</taxon>
        <taxon>Streptophyta</taxon>
        <taxon>Embryophyta</taxon>
        <taxon>Tracheophyta</taxon>
        <taxon>Spermatophyta</taxon>
        <taxon>Magnoliopsida</taxon>
        <taxon>eudicotyledons</taxon>
        <taxon>Gunneridae</taxon>
        <taxon>Pentapetalae</taxon>
        <taxon>asterids</taxon>
        <taxon>lamiids</taxon>
        <taxon>Gentianales</taxon>
        <taxon>Rubiaceae</taxon>
        <taxon>Ixoroideae</taxon>
        <taxon>Gardenieae complex</taxon>
        <taxon>Bertiereae - Coffeeae clade</taxon>
        <taxon>Coffeeae</taxon>
        <taxon>Coffea</taxon>
    </lineage>
</organism>
<comment type="function">
    <text evidence="1">May act as a substrate-specific adapter of an E3 ubiquitin-protein ligase complex (CUL3-RBX1-BTB) which mediates the ubiquitination and subsequent proteasomal degradation of target proteins.</text>
</comment>
<gene>
    <name evidence="5" type="primary">LOC113696243</name>
</gene>
<dbReference type="CDD" id="cd18186">
    <property type="entry name" value="BTB_POZ_ZBTB_KLHL-like"/>
    <property type="match status" value="1"/>
</dbReference>
<dbReference type="Gene3D" id="3.80.10.10">
    <property type="entry name" value="Ribonuclease Inhibitor"/>
    <property type="match status" value="2"/>
</dbReference>
<dbReference type="InterPro" id="IPR011333">
    <property type="entry name" value="SKP1/BTB/POZ_sf"/>
</dbReference>
<proteinExistence type="predicted"/>
<evidence type="ECO:0000256" key="1">
    <source>
        <dbReference type="ARBA" id="ARBA00002668"/>
    </source>
</evidence>
<dbReference type="GeneID" id="113696243"/>
<evidence type="ECO:0000259" key="3">
    <source>
        <dbReference type="PROSITE" id="PS50097"/>
    </source>
</evidence>
<dbReference type="InterPro" id="IPR011705">
    <property type="entry name" value="BACK"/>
</dbReference>
<protein>
    <submittedName>
        <fullName evidence="5">BTB/POZ domain-containing protein FBL11</fullName>
    </submittedName>
</protein>
<dbReference type="SUPFAM" id="SSF52047">
    <property type="entry name" value="RNI-like"/>
    <property type="match status" value="2"/>
</dbReference>
<evidence type="ECO:0000256" key="2">
    <source>
        <dbReference type="ARBA" id="ARBA00004906"/>
    </source>
</evidence>
<dbReference type="InterPro" id="IPR032675">
    <property type="entry name" value="LRR_dom_sf"/>
</dbReference>